<accession>A0A1I3FRT2</accession>
<feature type="domain" description="PAS" evidence="10">
    <location>
        <begin position="9"/>
        <end position="56"/>
    </location>
</feature>
<evidence type="ECO:0000313" key="11">
    <source>
        <dbReference type="EMBL" id="SFI13817.1"/>
    </source>
</evidence>
<dbReference type="InterPro" id="IPR000014">
    <property type="entry name" value="PAS"/>
</dbReference>
<evidence type="ECO:0000259" key="9">
    <source>
        <dbReference type="PROSITE" id="PS50109"/>
    </source>
</evidence>
<name>A0A1I3FRT2_9RHOB</name>
<comment type="catalytic activity">
    <reaction evidence="1">
        <text>ATP + protein L-histidine = ADP + protein N-phospho-L-histidine.</text>
        <dbReference type="EC" id="2.7.13.3"/>
    </reaction>
</comment>
<gene>
    <name evidence="11" type="ORF">SAMN05216258_104467</name>
</gene>
<dbReference type="EMBL" id="FOQH01000004">
    <property type="protein sequence ID" value="SFI13817.1"/>
    <property type="molecule type" value="Genomic_DNA"/>
</dbReference>
<dbReference type="EC" id="2.7.13.3" evidence="2"/>
<keyword evidence="5" id="KW-0547">Nucleotide-binding</keyword>
<evidence type="ECO:0000259" key="10">
    <source>
        <dbReference type="PROSITE" id="PS50112"/>
    </source>
</evidence>
<proteinExistence type="predicted"/>
<evidence type="ECO:0000256" key="5">
    <source>
        <dbReference type="ARBA" id="ARBA00022741"/>
    </source>
</evidence>
<dbReference type="Gene3D" id="3.30.450.20">
    <property type="entry name" value="PAS domain"/>
    <property type="match status" value="2"/>
</dbReference>
<dbReference type="SMART" id="SM00387">
    <property type="entry name" value="HATPase_c"/>
    <property type="match status" value="1"/>
</dbReference>
<evidence type="ECO:0000256" key="6">
    <source>
        <dbReference type="ARBA" id="ARBA00022777"/>
    </source>
</evidence>
<dbReference type="Gene3D" id="1.10.287.130">
    <property type="match status" value="1"/>
</dbReference>
<dbReference type="InterPro" id="IPR036890">
    <property type="entry name" value="HATPase_C_sf"/>
</dbReference>
<evidence type="ECO:0000313" key="12">
    <source>
        <dbReference type="Proteomes" id="UP000199377"/>
    </source>
</evidence>
<dbReference type="RefSeq" id="WP_092859740.1">
    <property type="nucleotide sequence ID" value="NZ_FOQH01000004.1"/>
</dbReference>
<dbReference type="STRING" id="1114924.SAMN05216258_104467"/>
<dbReference type="InterPro" id="IPR036097">
    <property type="entry name" value="HisK_dim/P_sf"/>
</dbReference>
<dbReference type="SMART" id="SM00091">
    <property type="entry name" value="PAS"/>
    <property type="match status" value="1"/>
</dbReference>
<dbReference type="Gene3D" id="3.30.565.10">
    <property type="entry name" value="Histidine kinase-like ATPase, C-terminal domain"/>
    <property type="match status" value="1"/>
</dbReference>
<dbReference type="Pfam" id="PF00989">
    <property type="entry name" value="PAS"/>
    <property type="match status" value="1"/>
</dbReference>
<dbReference type="GO" id="GO:0005524">
    <property type="term" value="F:ATP binding"/>
    <property type="evidence" value="ECO:0007669"/>
    <property type="project" value="UniProtKB-KW"/>
</dbReference>
<dbReference type="SUPFAM" id="SSF55874">
    <property type="entry name" value="ATPase domain of HSP90 chaperone/DNA topoisomerase II/histidine kinase"/>
    <property type="match status" value="1"/>
</dbReference>
<dbReference type="PROSITE" id="PS50109">
    <property type="entry name" value="HIS_KIN"/>
    <property type="match status" value="1"/>
</dbReference>
<keyword evidence="12" id="KW-1185">Reference proteome</keyword>
<dbReference type="Proteomes" id="UP000199377">
    <property type="component" value="Unassembled WGS sequence"/>
</dbReference>
<dbReference type="CDD" id="cd00130">
    <property type="entry name" value="PAS"/>
    <property type="match status" value="1"/>
</dbReference>
<dbReference type="GO" id="GO:0006355">
    <property type="term" value="P:regulation of DNA-templated transcription"/>
    <property type="evidence" value="ECO:0007669"/>
    <property type="project" value="InterPro"/>
</dbReference>
<keyword evidence="4" id="KW-0808">Transferase</keyword>
<dbReference type="OrthoDB" id="9795133at2"/>
<keyword evidence="8" id="KW-0902">Two-component regulatory system</keyword>
<dbReference type="SMART" id="SM00388">
    <property type="entry name" value="HisKA"/>
    <property type="match status" value="1"/>
</dbReference>
<dbReference type="AlphaFoldDB" id="A0A1I3FRT2"/>
<dbReference type="InterPro" id="IPR003661">
    <property type="entry name" value="HisK_dim/P_dom"/>
</dbReference>
<dbReference type="InterPro" id="IPR003594">
    <property type="entry name" value="HATPase_dom"/>
</dbReference>
<feature type="domain" description="Histidine kinase" evidence="9">
    <location>
        <begin position="309"/>
        <end position="522"/>
    </location>
</feature>
<dbReference type="Pfam" id="PF02518">
    <property type="entry name" value="HATPase_c"/>
    <property type="match status" value="1"/>
</dbReference>
<dbReference type="PRINTS" id="PR00344">
    <property type="entry name" value="BCTRLSENSOR"/>
</dbReference>
<evidence type="ECO:0000256" key="1">
    <source>
        <dbReference type="ARBA" id="ARBA00000085"/>
    </source>
</evidence>
<dbReference type="InterPro" id="IPR005467">
    <property type="entry name" value="His_kinase_dom"/>
</dbReference>
<keyword evidence="7" id="KW-0067">ATP-binding</keyword>
<evidence type="ECO:0000256" key="4">
    <source>
        <dbReference type="ARBA" id="ARBA00022679"/>
    </source>
</evidence>
<dbReference type="PANTHER" id="PTHR43065:SF10">
    <property type="entry name" value="PEROXIDE STRESS-ACTIVATED HISTIDINE KINASE MAK3"/>
    <property type="match status" value="1"/>
</dbReference>
<keyword evidence="6" id="KW-0418">Kinase</keyword>
<dbReference type="PANTHER" id="PTHR43065">
    <property type="entry name" value="SENSOR HISTIDINE KINASE"/>
    <property type="match status" value="1"/>
</dbReference>
<dbReference type="SUPFAM" id="SSF55785">
    <property type="entry name" value="PYP-like sensor domain (PAS domain)"/>
    <property type="match status" value="2"/>
</dbReference>
<reference evidence="11 12" key="1">
    <citation type="submission" date="2016-10" db="EMBL/GenBank/DDBJ databases">
        <authorList>
            <person name="de Groot N.N."/>
        </authorList>
    </citation>
    <scope>NUCLEOTIDE SEQUENCE [LARGE SCALE GENOMIC DNA]</scope>
    <source>
        <strain evidence="11 12">CGMCC 1.11030</strain>
    </source>
</reference>
<dbReference type="NCBIfam" id="TIGR00229">
    <property type="entry name" value="sensory_box"/>
    <property type="match status" value="1"/>
</dbReference>
<dbReference type="InterPro" id="IPR013767">
    <property type="entry name" value="PAS_fold"/>
</dbReference>
<dbReference type="PROSITE" id="PS50112">
    <property type="entry name" value="PAS"/>
    <property type="match status" value="1"/>
</dbReference>
<organism evidence="11 12">
    <name type="scientific">Albimonas pacifica</name>
    <dbReference type="NCBI Taxonomy" id="1114924"/>
    <lineage>
        <taxon>Bacteria</taxon>
        <taxon>Pseudomonadati</taxon>
        <taxon>Pseudomonadota</taxon>
        <taxon>Alphaproteobacteria</taxon>
        <taxon>Rhodobacterales</taxon>
        <taxon>Paracoccaceae</taxon>
        <taxon>Albimonas</taxon>
    </lineage>
</organism>
<protein>
    <recommendedName>
        <fullName evidence="2">histidine kinase</fullName>
        <ecNumber evidence="2">2.7.13.3</ecNumber>
    </recommendedName>
</protein>
<dbReference type="GO" id="GO:0000155">
    <property type="term" value="F:phosphorelay sensor kinase activity"/>
    <property type="evidence" value="ECO:0007669"/>
    <property type="project" value="InterPro"/>
</dbReference>
<dbReference type="CDD" id="cd00082">
    <property type="entry name" value="HisKA"/>
    <property type="match status" value="1"/>
</dbReference>
<dbReference type="InterPro" id="IPR004358">
    <property type="entry name" value="Sig_transdc_His_kin-like_C"/>
</dbReference>
<sequence>MLSAAEAGVLDLVQESVVLRTADGRILWWNAAAEALYGARPARAAGRYAAELFAEETPEEDAAALAILRAEGAWAGERTRRGAGGERRCVALAWRLRRAAWGGEAILETGRDVTDARRDEAALRKSEHRYRNLFQAMAASFWELDFFPVGARLHALRKAGEIASYPAYFEARPEFVREMMRATRVIDVNEQTVTLFGRPDAPDPKAELLTTVEPFWPEASSGVFAASVVAAVSGRPSYAAETRLRAIDGREFPALFTACFPPDTMNKGTLLVGVIDLSARVAAETALAGMRAEMARAARVSMLGELTASIAHEVKQPLAAIAANAAAGIRWLDRPAPEVAEARLLTGRIADDARRAAEIIDRIRGMVTGAAPSAGPCSANAALRDAAALLEPEIRRDGARVALRLDPSDPAVAADRVQLQQVVANLALNELQAMAGRPAPRLDLAVRREGDAVAIEVADTGPGIAPDHLPRLFESFFTTRAEGMGMGLAIVRGIVETFGGSVRAANRPEGGACFTVALPAAEGPVAAAAHDAVNTIV</sequence>
<evidence type="ECO:0000256" key="8">
    <source>
        <dbReference type="ARBA" id="ARBA00023012"/>
    </source>
</evidence>
<evidence type="ECO:0000256" key="7">
    <source>
        <dbReference type="ARBA" id="ARBA00022840"/>
    </source>
</evidence>
<dbReference type="SUPFAM" id="SSF47384">
    <property type="entry name" value="Homodimeric domain of signal transducing histidine kinase"/>
    <property type="match status" value="1"/>
</dbReference>
<evidence type="ECO:0000256" key="3">
    <source>
        <dbReference type="ARBA" id="ARBA00022553"/>
    </source>
</evidence>
<evidence type="ECO:0000256" key="2">
    <source>
        <dbReference type="ARBA" id="ARBA00012438"/>
    </source>
</evidence>
<dbReference type="InterPro" id="IPR035965">
    <property type="entry name" value="PAS-like_dom_sf"/>
</dbReference>
<dbReference type="Pfam" id="PF00512">
    <property type="entry name" value="HisKA"/>
    <property type="match status" value="1"/>
</dbReference>
<keyword evidence="3" id="KW-0597">Phosphoprotein</keyword>